<keyword evidence="2" id="KW-1185">Reference proteome</keyword>
<gene>
    <name evidence="1" type="ORF">GA0111570_103153</name>
</gene>
<accession>A0A1G6GFU7</accession>
<dbReference type="GO" id="GO:0030638">
    <property type="term" value="P:polyketide metabolic process"/>
    <property type="evidence" value="ECO:0007669"/>
    <property type="project" value="InterPro"/>
</dbReference>
<dbReference type="RefSeq" id="WP_175557343.1">
    <property type="nucleotide sequence ID" value="NZ_FMYF01000003.1"/>
</dbReference>
<dbReference type="InterPro" id="IPR009959">
    <property type="entry name" value="Cyclase_SnoaL-like"/>
</dbReference>
<sequence length="184" mass="20666">MDESTNLTEARMRELAREYLDTWNRHDIDGALEMATDDVVFEWMAGLPGRGKEELRRQLEANFTAFPDMSFQEDAVRVATDVAHQEAMLTWRFTATMTGLLEGPGGRLPPTGNSIEIHGVTVERFRGERICEFRIYYDTLGMFQQLGVLPETSKLGFKAVVVAEVVADKAKGVADKAKKALHRS</sequence>
<evidence type="ECO:0000313" key="1">
    <source>
        <dbReference type="EMBL" id="SDB80871.1"/>
    </source>
</evidence>
<dbReference type="AlphaFoldDB" id="A0A1G6GFU7"/>
<organism evidence="1 2">
    <name type="scientific">Raineyella antarctica</name>
    <dbReference type="NCBI Taxonomy" id="1577474"/>
    <lineage>
        <taxon>Bacteria</taxon>
        <taxon>Bacillati</taxon>
        <taxon>Actinomycetota</taxon>
        <taxon>Actinomycetes</taxon>
        <taxon>Propionibacteriales</taxon>
        <taxon>Propionibacteriaceae</taxon>
        <taxon>Raineyella</taxon>
    </lineage>
</organism>
<dbReference type="InterPro" id="IPR032710">
    <property type="entry name" value="NTF2-like_dom_sf"/>
</dbReference>
<evidence type="ECO:0008006" key="3">
    <source>
        <dbReference type="Google" id="ProtNLM"/>
    </source>
</evidence>
<dbReference type="PANTHER" id="PTHR38436">
    <property type="entry name" value="POLYKETIDE CYCLASE SNOAL-LIKE DOMAIN"/>
    <property type="match status" value="1"/>
</dbReference>
<dbReference type="EMBL" id="FMYF01000003">
    <property type="protein sequence ID" value="SDB80871.1"/>
    <property type="molecule type" value="Genomic_DNA"/>
</dbReference>
<dbReference type="Gene3D" id="3.10.450.50">
    <property type="match status" value="1"/>
</dbReference>
<proteinExistence type="predicted"/>
<reference evidence="1 2" key="1">
    <citation type="submission" date="2016-06" db="EMBL/GenBank/DDBJ databases">
        <authorList>
            <person name="Olsen C.W."/>
            <person name="Carey S."/>
            <person name="Hinshaw L."/>
            <person name="Karasin A.I."/>
        </authorList>
    </citation>
    <scope>NUCLEOTIDE SEQUENCE [LARGE SCALE GENOMIC DNA]</scope>
    <source>
        <strain evidence="1 2">LZ-22</strain>
    </source>
</reference>
<dbReference type="Proteomes" id="UP000199086">
    <property type="component" value="Unassembled WGS sequence"/>
</dbReference>
<dbReference type="SUPFAM" id="SSF54427">
    <property type="entry name" value="NTF2-like"/>
    <property type="match status" value="1"/>
</dbReference>
<dbReference type="STRING" id="1577474.GA0111570_103153"/>
<protein>
    <recommendedName>
        <fullName evidence="3">SnoaL-like polyketide cyclase</fullName>
    </recommendedName>
</protein>
<dbReference type="Pfam" id="PF07366">
    <property type="entry name" value="SnoaL"/>
    <property type="match status" value="1"/>
</dbReference>
<evidence type="ECO:0000313" key="2">
    <source>
        <dbReference type="Proteomes" id="UP000199086"/>
    </source>
</evidence>
<name>A0A1G6GFU7_9ACTN</name>
<dbReference type="CDD" id="cd00531">
    <property type="entry name" value="NTF2_like"/>
    <property type="match status" value="1"/>
</dbReference>
<dbReference type="PANTHER" id="PTHR38436:SF1">
    <property type="entry name" value="ESTER CYCLASE"/>
    <property type="match status" value="1"/>
</dbReference>